<dbReference type="PROSITE" id="PS50940">
    <property type="entry name" value="CHIT_BIND_II"/>
    <property type="match status" value="2"/>
</dbReference>
<dbReference type="InterPro" id="IPR002557">
    <property type="entry name" value="Chitin-bd_dom"/>
</dbReference>
<evidence type="ECO:0000313" key="5">
    <source>
        <dbReference type="Proteomes" id="UP000000673"/>
    </source>
</evidence>
<proteinExistence type="predicted"/>
<dbReference type="InterPro" id="IPR036508">
    <property type="entry name" value="Chitin-bd_dom_sf"/>
</dbReference>
<dbReference type="EMBL" id="ADMH02000978">
    <property type="protein sequence ID" value="ETN64532.1"/>
    <property type="molecule type" value="Genomic_DNA"/>
</dbReference>
<keyword evidence="5" id="KW-1185">Reference proteome</keyword>
<reference evidence="3" key="3">
    <citation type="journal article" date="2013" name="Nucleic Acids Res.">
        <title>The genome of Anopheles darlingi, the main neotropical malaria vector.</title>
        <authorList>
            <person name="Marinotti O."/>
            <person name="Cerqueira G.C."/>
            <person name="de Almeida L.G."/>
            <person name="Ferro M.I."/>
            <person name="Loreto E.L."/>
            <person name="Zaha A."/>
            <person name="Teixeira S.M."/>
            <person name="Wespiser A.R."/>
            <person name="Almeida E Silva A."/>
            <person name="Schlindwein A.D."/>
            <person name="Pacheco A.C."/>
            <person name="Silva A.L."/>
            <person name="Graveley B.R."/>
            <person name="Walenz B.P."/>
            <person name="Lima Bde A."/>
            <person name="Ribeiro C.A."/>
            <person name="Nunes-Silva C.G."/>
            <person name="de Carvalho C.R."/>
            <person name="Soares C.M."/>
            <person name="de Menezes C.B."/>
            <person name="Matiolli C."/>
            <person name="Caffrey D."/>
            <person name="Araujo D.A."/>
            <person name="de Oliveira D.M."/>
            <person name="Golenbock D."/>
            <person name="Grisard E.C."/>
            <person name="Fantinatti-Garboggini F."/>
            <person name="de Carvalho F.M."/>
            <person name="Barcellos F.G."/>
            <person name="Prosdocimi F."/>
            <person name="May G."/>
            <person name="Azevedo Junior G.M."/>
            <person name="Guimaraes G.M."/>
            <person name="Goldman G.H."/>
            <person name="Padilha I.Q."/>
            <person name="Batista Jda S."/>
            <person name="Ferro J.A."/>
            <person name="Ribeiro J.M."/>
            <person name="Fietto J.L."/>
            <person name="Dabbas K.M."/>
            <person name="Cerdeira L."/>
            <person name="Agnez-Lima L.F."/>
            <person name="Brocchi M."/>
            <person name="de Carvalho M.O."/>
            <person name="Teixeira Mde M."/>
            <person name="Diniz Maia Mde M."/>
            <person name="Goldman M.H."/>
            <person name="Cruz Schneider M.P."/>
            <person name="Felipe M.S."/>
            <person name="Hungria M."/>
            <person name="Nicolas M.F."/>
            <person name="Pereira M."/>
            <person name="Montes M.A."/>
            <person name="Cantao M.E."/>
            <person name="Vincentz M."/>
            <person name="Rafael M.S."/>
            <person name="Silverman N."/>
            <person name="Stoco P.H."/>
            <person name="Souza R.C."/>
            <person name="Vicentini R."/>
            <person name="Gazzinelli R.T."/>
            <person name="Neves Rde O."/>
            <person name="Silva R."/>
            <person name="Astolfi-Filho S."/>
            <person name="Maciel T.E."/>
            <person name="Urmenyi T.P."/>
            <person name="Tadei W.P."/>
            <person name="Camargo E.P."/>
            <person name="de Vasconcelos A.T."/>
        </authorList>
    </citation>
    <scope>NUCLEOTIDE SEQUENCE</scope>
</reference>
<dbReference type="SUPFAM" id="SSF57625">
    <property type="entry name" value="Invertebrate chitin-binding proteins"/>
    <property type="match status" value="2"/>
</dbReference>
<evidence type="ECO:0000313" key="4">
    <source>
        <dbReference type="EnsemblMetazoa" id="ADAC003727-PA"/>
    </source>
</evidence>
<feature type="domain" description="Chitin-binding type-2" evidence="2">
    <location>
        <begin position="127"/>
        <end position="184"/>
    </location>
</feature>
<gene>
    <name evidence="3" type="ORF">AND_003727</name>
</gene>
<protein>
    <recommendedName>
        <fullName evidence="2">Chitin-binding type-2 domain-containing protein</fullName>
    </recommendedName>
</protein>
<dbReference type="VEuPathDB" id="VectorBase:ADAC003727"/>
<dbReference type="GO" id="GO:0005576">
    <property type="term" value="C:extracellular region"/>
    <property type="evidence" value="ECO:0007669"/>
    <property type="project" value="InterPro"/>
</dbReference>
<reference evidence="4" key="4">
    <citation type="submission" date="2015-06" db="UniProtKB">
        <authorList>
            <consortium name="EnsemblMetazoa"/>
        </authorList>
    </citation>
    <scope>IDENTIFICATION</scope>
</reference>
<dbReference type="eggNOG" id="ENOG502SZ8Y">
    <property type="taxonomic scope" value="Eukaryota"/>
</dbReference>
<dbReference type="AlphaFoldDB" id="W5JJH9"/>
<dbReference type="EnsemblMetazoa" id="ADAC003727-RA">
    <property type="protein sequence ID" value="ADAC003727-PA"/>
    <property type="gene ID" value="ADAC003727"/>
</dbReference>
<dbReference type="VEuPathDB" id="VectorBase:ADAR2_002292"/>
<dbReference type="GO" id="GO:0008061">
    <property type="term" value="F:chitin binding"/>
    <property type="evidence" value="ECO:0007669"/>
    <property type="project" value="InterPro"/>
</dbReference>
<name>W5JJH9_ANODA</name>
<evidence type="ECO:0000313" key="3">
    <source>
        <dbReference type="EMBL" id="ETN64532.1"/>
    </source>
</evidence>
<feature type="domain" description="Chitin-binding type-2" evidence="2">
    <location>
        <begin position="237"/>
        <end position="286"/>
    </location>
</feature>
<dbReference type="Pfam" id="PF01607">
    <property type="entry name" value="CBM_14"/>
    <property type="match status" value="2"/>
</dbReference>
<dbReference type="OMA" id="PATYFQC"/>
<dbReference type="Gene3D" id="2.170.140.10">
    <property type="entry name" value="Chitin binding domain"/>
    <property type="match status" value="2"/>
</dbReference>
<organism evidence="3">
    <name type="scientific">Anopheles darlingi</name>
    <name type="common">Mosquito</name>
    <dbReference type="NCBI Taxonomy" id="43151"/>
    <lineage>
        <taxon>Eukaryota</taxon>
        <taxon>Metazoa</taxon>
        <taxon>Ecdysozoa</taxon>
        <taxon>Arthropoda</taxon>
        <taxon>Hexapoda</taxon>
        <taxon>Insecta</taxon>
        <taxon>Pterygota</taxon>
        <taxon>Neoptera</taxon>
        <taxon>Endopterygota</taxon>
        <taxon>Diptera</taxon>
        <taxon>Nematocera</taxon>
        <taxon>Culicoidea</taxon>
        <taxon>Culicidae</taxon>
        <taxon>Anophelinae</taxon>
        <taxon>Anopheles</taxon>
    </lineage>
</organism>
<dbReference type="Proteomes" id="UP000000673">
    <property type="component" value="Unassembled WGS sequence"/>
</dbReference>
<keyword evidence="1" id="KW-0732">Signal</keyword>
<feature type="signal peptide" evidence="1">
    <location>
        <begin position="1"/>
        <end position="17"/>
    </location>
</feature>
<reference evidence="3 5" key="1">
    <citation type="journal article" date="2010" name="BMC Genomics">
        <title>Combination of measures distinguishes pre-miRNAs from other stem-loops in the genome of the newly sequenced Anopheles darlingi.</title>
        <authorList>
            <person name="Mendes N.D."/>
            <person name="Freitas A.T."/>
            <person name="Vasconcelos A.T."/>
            <person name="Sagot M.F."/>
        </authorList>
    </citation>
    <scope>NUCLEOTIDE SEQUENCE</scope>
</reference>
<accession>W5JJH9</accession>
<dbReference type="STRING" id="43151.W5JJH9"/>
<evidence type="ECO:0000259" key="2">
    <source>
        <dbReference type="PROSITE" id="PS50940"/>
    </source>
</evidence>
<evidence type="ECO:0000256" key="1">
    <source>
        <dbReference type="SAM" id="SignalP"/>
    </source>
</evidence>
<feature type="chain" id="PRO_5010155481" description="Chitin-binding type-2 domain-containing protein" evidence="1">
    <location>
        <begin position="18"/>
        <end position="286"/>
    </location>
</feature>
<dbReference type="HOGENOM" id="CLU_066078_0_0_1"/>
<sequence length="286" mass="30530">MVFLVVLLTALVAVVCCQTALETNLATSATSSELIDPEFGVGVSGTLVNTSSSLLRLTAIPGVCDGTKQLVCASCTTLRVCLGTVPGQDLTVTCPTDQPYCNFGTTSDRCSADPIPDVCSDPTQNVPVTCSAVGKLPDASNCRIYHGCLAIGESSSIYTCPAGYVFHPGLELCALENLFARCTRLQCSANFLGHVRYGNSLRFYGFCDGTGQTPIVFKCPNRANFAFIAGTTFGECVYACPAQGNFPNTNDPATYFQCFWANRRLRYNVIRCPAGTTFNATLRICT</sequence>
<reference evidence="3" key="2">
    <citation type="submission" date="2010-05" db="EMBL/GenBank/DDBJ databases">
        <authorList>
            <person name="Almeida L.G."/>
            <person name="Nicolas M.F."/>
            <person name="Souza R.C."/>
            <person name="Vasconcelos A.T.R."/>
        </authorList>
    </citation>
    <scope>NUCLEOTIDE SEQUENCE</scope>
</reference>